<dbReference type="AlphaFoldDB" id="A0A133L010"/>
<feature type="region of interest" description="Disordered" evidence="1">
    <location>
        <begin position="1"/>
        <end position="59"/>
    </location>
</feature>
<sequence length="59" mass="6683">MRRKQRSLEMPNTGENQTNEQQYKIPEAVRKSQNHFKTGHAPSTGLETAGENTPNKSTK</sequence>
<comment type="caution">
    <text evidence="2">The sequence shown here is derived from an EMBL/GenBank/DDBJ whole genome shotgun (WGS) entry which is preliminary data.</text>
</comment>
<proteinExistence type="predicted"/>
<name>A0A133L010_HEYCO</name>
<organism evidence="2 3">
    <name type="scientific">Heyndrickxia coagulans</name>
    <name type="common">Weizmannia coagulans</name>
    <dbReference type="NCBI Taxonomy" id="1398"/>
    <lineage>
        <taxon>Bacteria</taxon>
        <taxon>Bacillati</taxon>
        <taxon>Bacillota</taxon>
        <taxon>Bacilli</taxon>
        <taxon>Bacillales</taxon>
        <taxon>Bacillaceae</taxon>
        <taxon>Heyndrickxia</taxon>
    </lineage>
</organism>
<dbReference type="PATRIC" id="fig|1398.22.peg.594"/>
<gene>
    <name evidence="2" type="ORF">HMPREF3213_00596</name>
</gene>
<dbReference type="EMBL" id="LRPN01000021">
    <property type="protein sequence ID" value="KWZ85077.1"/>
    <property type="molecule type" value="Genomic_DNA"/>
</dbReference>
<protein>
    <submittedName>
        <fullName evidence="2">Uncharacterized protein</fullName>
    </submittedName>
</protein>
<reference evidence="3" key="1">
    <citation type="submission" date="2016-01" db="EMBL/GenBank/DDBJ databases">
        <authorList>
            <person name="Mitreva M."/>
            <person name="Pepin K.H."/>
            <person name="Mihindukulasuriya K.A."/>
            <person name="Fulton R."/>
            <person name="Fronick C."/>
            <person name="O'Laughlin M."/>
            <person name="Miner T."/>
            <person name="Herter B."/>
            <person name="Rosa B.A."/>
            <person name="Cordes M."/>
            <person name="Tomlinson C."/>
            <person name="Wollam A."/>
            <person name="Palsikar V.B."/>
            <person name="Mardis E.R."/>
            <person name="Wilson R.K."/>
        </authorList>
    </citation>
    <scope>NUCLEOTIDE SEQUENCE [LARGE SCALE GENOMIC DNA]</scope>
    <source>
        <strain evidence="3">GED7749B</strain>
    </source>
</reference>
<evidence type="ECO:0000313" key="2">
    <source>
        <dbReference type="EMBL" id="KWZ85077.1"/>
    </source>
</evidence>
<feature type="compositionally biased region" description="Polar residues" evidence="1">
    <location>
        <begin position="13"/>
        <end position="22"/>
    </location>
</feature>
<evidence type="ECO:0000256" key="1">
    <source>
        <dbReference type="SAM" id="MobiDB-lite"/>
    </source>
</evidence>
<evidence type="ECO:0000313" key="3">
    <source>
        <dbReference type="Proteomes" id="UP000070376"/>
    </source>
</evidence>
<dbReference type="Proteomes" id="UP000070376">
    <property type="component" value="Unassembled WGS sequence"/>
</dbReference>
<accession>A0A133L010</accession>
<feature type="compositionally biased region" description="Polar residues" evidence="1">
    <location>
        <begin position="50"/>
        <end position="59"/>
    </location>
</feature>